<dbReference type="AlphaFoldDB" id="A0A816YHK1"/>
<accession>A0A816YHK1</accession>
<gene>
    <name evidence="2" type="ORF">XDN619_LOCUS29925</name>
</gene>
<evidence type="ECO:0000313" key="3">
    <source>
        <dbReference type="Proteomes" id="UP000663887"/>
    </source>
</evidence>
<reference evidence="2" key="1">
    <citation type="submission" date="2021-02" db="EMBL/GenBank/DDBJ databases">
        <authorList>
            <person name="Nowell W R."/>
        </authorList>
    </citation>
    <scope>NUCLEOTIDE SEQUENCE</scope>
</reference>
<protein>
    <submittedName>
        <fullName evidence="2">Uncharacterized protein</fullName>
    </submittedName>
</protein>
<organism evidence="2 3">
    <name type="scientific">Rotaria magnacalcarata</name>
    <dbReference type="NCBI Taxonomy" id="392030"/>
    <lineage>
        <taxon>Eukaryota</taxon>
        <taxon>Metazoa</taxon>
        <taxon>Spiralia</taxon>
        <taxon>Gnathifera</taxon>
        <taxon>Rotifera</taxon>
        <taxon>Eurotatoria</taxon>
        <taxon>Bdelloidea</taxon>
        <taxon>Philodinida</taxon>
        <taxon>Philodinidae</taxon>
        <taxon>Rotaria</taxon>
    </lineage>
</organism>
<sequence length="103" mass="11722">MSNMGYRRAPLFILALYNLKILLTMKKSPSSVFYIAYVCPKVDLVSLCHLERTQRASTTTEDTPLHVESTITCTSYVQNNDMPQGSTDWDAKLFSILNRKNTI</sequence>
<feature type="chain" id="PRO_5032318385" evidence="1">
    <location>
        <begin position="25"/>
        <end position="103"/>
    </location>
</feature>
<feature type="signal peptide" evidence="1">
    <location>
        <begin position="1"/>
        <end position="24"/>
    </location>
</feature>
<evidence type="ECO:0000313" key="2">
    <source>
        <dbReference type="EMBL" id="CAF2157578.1"/>
    </source>
</evidence>
<comment type="caution">
    <text evidence="2">The sequence shown here is derived from an EMBL/GenBank/DDBJ whole genome shotgun (WGS) entry which is preliminary data.</text>
</comment>
<proteinExistence type="predicted"/>
<name>A0A816YHK1_9BILA</name>
<dbReference type="Proteomes" id="UP000663887">
    <property type="component" value="Unassembled WGS sequence"/>
</dbReference>
<keyword evidence="1" id="KW-0732">Signal</keyword>
<evidence type="ECO:0000256" key="1">
    <source>
        <dbReference type="SAM" id="SignalP"/>
    </source>
</evidence>
<dbReference type="EMBL" id="CAJNRG010014755">
    <property type="protein sequence ID" value="CAF2157578.1"/>
    <property type="molecule type" value="Genomic_DNA"/>
</dbReference>